<dbReference type="SUPFAM" id="SSF56935">
    <property type="entry name" value="Porins"/>
    <property type="match status" value="1"/>
</dbReference>
<dbReference type="PANTHER" id="PTHR34501">
    <property type="entry name" value="PROTEIN YDDL-RELATED"/>
    <property type="match status" value="1"/>
</dbReference>
<keyword evidence="2 4" id="KW-0732">Signal</keyword>
<dbReference type="Proteomes" id="UP000240987">
    <property type="component" value="Unassembled WGS sequence"/>
</dbReference>
<dbReference type="InterPro" id="IPR033900">
    <property type="entry name" value="Gram_neg_porin_domain"/>
</dbReference>
<proteinExistence type="predicted"/>
<comment type="caution">
    <text evidence="6">The sequence shown here is derived from an EMBL/GenBank/DDBJ whole genome shotgun (WGS) entry which is preliminary data.</text>
</comment>
<dbReference type="GO" id="GO:0015288">
    <property type="term" value="F:porin activity"/>
    <property type="evidence" value="ECO:0007669"/>
    <property type="project" value="InterPro"/>
</dbReference>
<dbReference type="InterPro" id="IPR023614">
    <property type="entry name" value="Porin_dom_sf"/>
</dbReference>
<name>A0A2T3JRP4_9GAMM</name>
<dbReference type="CDD" id="cd00342">
    <property type="entry name" value="gram_neg_porins"/>
    <property type="match status" value="1"/>
</dbReference>
<dbReference type="Pfam" id="PF13609">
    <property type="entry name" value="Porin_4"/>
    <property type="match status" value="1"/>
</dbReference>
<keyword evidence="7" id="KW-1185">Reference proteome</keyword>
<dbReference type="OrthoDB" id="8173690at2"/>
<keyword evidence="3" id="KW-0472">Membrane</keyword>
<evidence type="ECO:0000256" key="3">
    <source>
        <dbReference type="ARBA" id="ARBA00023136"/>
    </source>
</evidence>
<feature type="domain" description="Porin" evidence="5">
    <location>
        <begin position="14"/>
        <end position="329"/>
    </location>
</feature>
<gene>
    <name evidence="6" type="ORF">C9J12_01930</name>
</gene>
<feature type="chain" id="PRO_5015463521" evidence="4">
    <location>
        <begin position="27"/>
        <end position="357"/>
    </location>
</feature>
<dbReference type="Gene3D" id="2.40.160.10">
    <property type="entry name" value="Porin"/>
    <property type="match status" value="1"/>
</dbReference>
<feature type="signal peptide" evidence="4">
    <location>
        <begin position="1"/>
        <end position="26"/>
    </location>
</feature>
<evidence type="ECO:0000256" key="4">
    <source>
        <dbReference type="SAM" id="SignalP"/>
    </source>
</evidence>
<dbReference type="InterPro" id="IPR050298">
    <property type="entry name" value="Gram-neg_bact_OMP"/>
</dbReference>
<reference evidence="6 7" key="1">
    <citation type="submission" date="2018-01" db="EMBL/GenBank/DDBJ databases">
        <title>Whole genome sequencing of Histamine producing bacteria.</title>
        <authorList>
            <person name="Butler K."/>
        </authorList>
    </citation>
    <scope>NUCLEOTIDE SEQUENCE [LARGE SCALE GENOMIC DNA]</scope>
    <source>
        <strain evidence="6 7">JCM 12947</strain>
    </source>
</reference>
<evidence type="ECO:0000313" key="6">
    <source>
        <dbReference type="EMBL" id="PSU51725.1"/>
    </source>
</evidence>
<evidence type="ECO:0000256" key="2">
    <source>
        <dbReference type="ARBA" id="ARBA00022729"/>
    </source>
</evidence>
<organism evidence="6 7">
    <name type="scientific">Photobacterium frigidiphilum</name>
    <dbReference type="NCBI Taxonomy" id="264736"/>
    <lineage>
        <taxon>Bacteria</taxon>
        <taxon>Pseudomonadati</taxon>
        <taxon>Pseudomonadota</taxon>
        <taxon>Gammaproteobacteria</taxon>
        <taxon>Vibrionales</taxon>
        <taxon>Vibrionaceae</taxon>
        <taxon>Photobacterium</taxon>
    </lineage>
</organism>
<evidence type="ECO:0000313" key="7">
    <source>
        <dbReference type="Proteomes" id="UP000240987"/>
    </source>
</evidence>
<comment type="subcellular location">
    <subcellularLocation>
        <location evidence="1">Cell outer membrane</location>
        <topology evidence="1">Multi-pass membrane protein</topology>
    </subcellularLocation>
</comment>
<dbReference type="EMBL" id="PYMJ01000001">
    <property type="protein sequence ID" value="PSU51725.1"/>
    <property type="molecule type" value="Genomic_DNA"/>
</dbReference>
<protein>
    <submittedName>
        <fullName evidence="6">Porin</fullName>
    </submittedName>
</protein>
<sequence>MKNMFKRSILGAAIATAAMASVSANAYTIGESNDSKVEVYGIVSISAVDYGKKDEGFVLENESRVGFRAAQAMTDNVEAFVQIESGWVLDEGADLGHRDTFVGMRGDSWGAVRFGRMLTPMYELVDWPYSASNMGTTFDRGWRSGERFLFDRKSQQVRFDSINYADMVNFSLSVGNGSSKTDDSTFYGAKVSVTPVNMLTLHAAFESATDTIFATGSDAAVEEDGTTVAAKADSVGDTDSFFAGFELRPMDSLMIAGAYKTGEYDADTKGSFSYDKREIDAYSIQANYYMGNANFRLGYANQTGDTDGQTDKELDFETVTGEFGYSFNSVYTFLRIAEHSSDGEGDTMVRVGTEWYF</sequence>
<evidence type="ECO:0000259" key="5">
    <source>
        <dbReference type="Pfam" id="PF13609"/>
    </source>
</evidence>
<dbReference type="RefSeq" id="WP_107241158.1">
    <property type="nucleotide sequence ID" value="NZ_PYMJ01000001.1"/>
</dbReference>
<dbReference type="GO" id="GO:0009279">
    <property type="term" value="C:cell outer membrane"/>
    <property type="evidence" value="ECO:0007669"/>
    <property type="project" value="UniProtKB-SubCell"/>
</dbReference>
<dbReference type="AlphaFoldDB" id="A0A2T3JRP4"/>
<evidence type="ECO:0000256" key="1">
    <source>
        <dbReference type="ARBA" id="ARBA00004571"/>
    </source>
</evidence>
<dbReference type="PANTHER" id="PTHR34501:SF2">
    <property type="entry name" value="OUTER MEMBRANE PORIN F-RELATED"/>
    <property type="match status" value="1"/>
</dbReference>
<accession>A0A2T3JRP4</accession>